<feature type="transmembrane region" description="Helical" evidence="8">
    <location>
        <begin position="27"/>
        <end position="47"/>
    </location>
</feature>
<keyword evidence="5" id="KW-0547">Nucleotide-binding</keyword>
<comment type="catalytic activity">
    <reaction evidence="1">
        <text>ATP + protein L-histidine = ADP + protein N-phospho-L-histidine.</text>
        <dbReference type="EC" id="2.7.13.3"/>
    </reaction>
</comment>
<keyword evidence="8" id="KW-0812">Transmembrane</keyword>
<dbReference type="EMBL" id="JBHUFC010000002">
    <property type="protein sequence ID" value="MFD1786977.1"/>
    <property type="molecule type" value="Genomic_DNA"/>
</dbReference>
<dbReference type="Pfam" id="PF07568">
    <property type="entry name" value="HisKA_2"/>
    <property type="match status" value="1"/>
</dbReference>
<evidence type="ECO:0000313" key="11">
    <source>
        <dbReference type="Proteomes" id="UP001597283"/>
    </source>
</evidence>
<proteinExistence type="predicted"/>
<dbReference type="Proteomes" id="UP001597283">
    <property type="component" value="Unassembled WGS sequence"/>
</dbReference>
<dbReference type="PANTHER" id="PTHR41523">
    <property type="entry name" value="TWO-COMPONENT SYSTEM SENSOR PROTEIN"/>
    <property type="match status" value="1"/>
</dbReference>
<evidence type="ECO:0000256" key="3">
    <source>
        <dbReference type="ARBA" id="ARBA00022553"/>
    </source>
</evidence>
<keyword evidence="4 10" id="KW-0808">Transferase</keyword>
<comment type="caution">
    <text evidence="10">The sequence shown here is derived from an EMBL/GenBank/DDBJ whole genome shotgun (WGS) entry which is preliminary data.</text>
</comment>
<keyword evidence="7" id="KW-0067">ATP-binding</keyword>
<reference evidence="11" key="1">
    <citation type="journal article" date="2019" name="Int. J. Syst. Evol. Microbiol.">
        <title>The Global Catalogue of Microorganisms (GCM) 10K type strain sequencing project: providing services to taxonomists for standard genome sequencing and annotation.</title>
        <authorList>
            <consortium name="The Broad Institute Genomics Platform"/>
            <consortium name="The Broad Institute Genome Sequencing Center for Infectious Disease"/>
            <person name="Wu L."/>
            <person name="Ma J."/>
        </authorList>
    </citation>
    <scope>NUCLEOTIDE SEQUENCE [LARGE SCALE GENOMIC DNA]</scope>
    <source>
        <strain evidence="11">Q85</strain>
    </source>
</reference>
<dbReference type="GO" id="GO:0004673">
    <property type="term" value="F:protein histidine kinase activity"/>
    <property type="evidence" value="ECO:0007669"/>
    <property type="project" value="UniProtKB-EC"/>
</dbReference>
<dbReference type="Gene3D" id="3.30.450.20">
    <property type="entry name" value="PAS domain"/>
    <property type="match status" value="1"/>
</dbReference>
<evidence type="ECO:0000259" key="9">
    <source>
        <dbReference type="Pfam" id="PF07568"/>
    </source>
</evidence>
<dbReference type="InterPro" id="IPR011495">
    <property type="entry name" value="Sig_transdc_His_kin_sub2_dim/P"/>
</dbReference>
<evidence type="ECO:0000313" key="10">
    <source>
        <dbReference type="EMBL" id="MFD1786977.1"/>
    </source>
</evidence>
<evidence type="ECO:0000256" key="7">
    <source>
        <dbReference type="ARBA" id="ARBA00022840"/>
    </source>
</evidence>
<protein>
    <recommendedName>
        <fullName evidence="2">histidine kinase</fullName>
        <ecNumber evidence="2">2.7.13.3</ecNumber>
    </recommendedName>
</protein>
<organism evidence="10 11">
    <name type="scientific">Sphingomonas floccifaciens</name>
    <dbReference type="NCBI Taxonomy" id="1844115"/>
    <lineage>
        <taxon>Bacteria</taxon>
        <taxon>Pseudomonadati</taxon>
        <taxon>Pseudomonadota</taxon>
        <taxon>Alphaproteobacteria</taxon>
        <taxon>Sphingomonadales</taxon>
        <taxon>Sphingomonadaceae</taxon>
        <taxon>Sphingomonas</taxon>
    </lineage>
</organism>
<dbReference type="EC" id="2.7.13.3" evidence="2"/>
<keyword evidence="3" id="KW-0597">Phosphoprotein</keyword>
<keyword evidence="8" id="KW-1133">Transmembrane helix</keyword>
<evidence type="ECO:0000256" key="6">
    <source>
        <dbReference type="ARBA" id="ARBA00022777"/>
    </source>
</evidence>
<evidence type="ECO:0000256" key="4">
    <source>
        <dbReference type="ARBA" id="ARBA00022679"/>
    </source>
</evidence>
<dbReference type="PANTHER" id="PTHR41523:SF8">
    <property type="entry name" value="ETHYLENE RESPONSE SENSOR PROTEIN"/>
    <property type="match status" value="1"/>
</dbReference>
<name>A0ABW4N9Y9_9SPHN</name>
<accession>A0ABW4N9Y9</accession>
<gene>
    <name evidence="10" type="ORF">ACFSC3_05270</name>
</gene>
<keyword evidence="6 10" id="KW-0418">Kinase</keyword>
<evidence type="ECO:0000256" key="8">
    <source>
        <dbReference type="SAM" id="Phobius"/>
    </source>
</evidence>
<evidence type="ECO:0000256" key="1">
    <source>
        <dbReference type="ARBA" id="ARBA00000085"/>
    </source>
</evidence>
<keyword evidence="11" id="KW-1185">Reference proteome</keyword>
<feature type="transmembrane region" description="Helical" evidence="8">
    <location>
        <begin position="239"/>
        <end position="261"/>
    </location>
</feature>
<dbReference type="RefSeq" id="WP_380939352.1">
    <property type="nucleotide sequence ID" value="NZ_JBHUFC010000002.1"/>
</dbReference>
<keyword evidence="8" id="KW-0472">Membrane</keyword>
<feature type="domain" description="Signal transduction histidine kinase subgroup 2 dimerisation and phosphoacceptor" evidence="9">
    <location>
        <begin position="332"/>
        <end position="406"/>
    </location>
</feature>
<evidence type="ECO:0000256" key="5">
    <source>
        <dbReference type="ARBA" id="ARBA00022741"/>
    </source>
</evidence>
<evidence type="ECO:0000256" key="2">
    <source>
        <dbReference type="ARBA" id="ARBA00012438"/>
    </source>
</evidence>
<sequence>MTDTPTTEQPAATPAGSFARLPTGAKLFLILSAALLPFALIITFAAYQTTRVSDSENQARLRVAATEAARTMTIELIGDMNALRSALDAIERDPADALSCARVTGVFAPDMSAGGNFSIHDAAGRLRCGRDVPQAEGAIGMGIATGIAPERGLTLTIRGTNGVARATAFFPTKFLASVSRPSGFVPEYGAVLRAGDDSLTLRELDGPMLARRDALTVPVGVADLELVMTMASTPITSPVLIAMLLPLLMWAVAAGVGWFVVDRTLIRPLRRLSTSVVKYRPDGPFEAISIGAVPAHEIRELDQAFLGLGRTVQAHESDLAEGLVRQTRLTREVHHRVKNNLQVIASLINFHARGAASPEASAAYASIQRRVDALAVVHRHHFAEMEINRGLGLRSVIGELSANLRATAPEGTGRLSLVLDIEPFYVSQDVAVAVAFLTTELVELAMTIAPASQVRISLKADPESDDRAILRINSPALIEGDTLRDLLATRYGRVIEGLSRQLRTKLHHDPLVGAFEVIIAVVGRD</sequence>